<dbReference type="EMBL" id="CP036281">
    <property type="protein sequence ID" value="QDU81805.1"/>
    <property type="molecule type" value="Genomic_DNA"/>
</dbReference>
<evidence type="ECO:0000313" key="3">
    <source>
        <dbReference type="Proteomes" id="UP000317178"/>
    </source>
</evidence>
<dbReference type="RefSeq" id="WP_144997453.1">
    <property type="nucleotide sequence ID" value="NZ_CP036281.1"/>
</dbReference>
<keyword evidence="1" id="KW-0472">Membrane</keyword>
<organism evidence="2 3">
    <name type="scientific">Polystyrenella longa</name>
    <dbReference type="NCBI Taxonomy" id="2528007"/>
    <lineage>
        <taxon>Bacteria</taxon>
        <taxon>Pseudomonadati</taxon>
        <taxon>Planctomycetota</taxon>
        <taxon>Planctomycetia</taxon>
        <taxon>Planctomycetales</taxon>
        <taxon>Planctomycetaceae</taxon>
        <taxon>Polystyrenella</taxon>
    </lineage>
</organism>
<evidence type="ECO:0000256" key="1">
    <source>
        <dbReference type="SAM" id="Phobius"/>
    </source>
</evidence>
<protein>
    <submittedName>
        <fullName evidence="2">Uncharacterized protein</fullName>
    </submittedName>
</protein>
<sequence>MFITMKKSRELTDHGLCQTRPIKSSNREGATLVVVLALLGLMMVIGFFAYSMASQQQANSEYFANTPRAKARNVADFDREALMNWALEQIIKGGPADLPHSALSGGRHALVPNMFGADLHPYSGTGYNLMLDSGLPVFDNNYDGSDDGTSEPWMNASPAANGGIFEVFNNNFDYTPDAPYTAPDFNNTFLAYRGYGLDSNNNPVLVVKPSYHRPEVLREDSTGRVKLFRDWMNDSGYSPLSMRANKGHKANDGSGFVTDRYFYNSGSVEGISTPFPFPDFDPVNNPNETWSEGVWALEAYDGSHTYSFGEWVFYSGTYFRVLVDSPTGPPVDGAEWKEYTQPYYSYDADPDGDGVKEAIWMDLDFPIQETPDGTRYFVPMYAITILDADGLVNLNAHGNINGVVDLTGGSVFGDDNADSLADFISKSNLGLSPSEVNPLWVFTATDADFNTPGDIASAKADHIDFFNRTPDTTTNQFEMANMEWWWANSVKMTFNAGNVEETVLGRYGDDGITDFDTLYASQDRLDYPQPGEMNNDDNGNTPVGISGETAVHPLDLRGAGDIYQTIASPNNGKTLNFSTDTPSKWLKYVNYSYPSYSIWDGDPGNGDDLDENTYAGLPEEELITQALIDEAYEMETDYNIWAPLEALNPDSQFDISENGPLQISDSDSELSSVTSRLTQLMPWNLSENNRAAEIRKNLTTHSSDIKARNATPSVNRAAEYDSGTNFPPKVSAYDSTVLDFTNSAEYLAMEADPFRLALRRWLEVELTAPGPTDVPETLLQRLMSLNHIVDLDTNGNPYLRRLTPHPESLDSTVVDTSWIADANNRDDSVSDDDGHLIYTGLFSTPQEQEFWARTDRQRMARDIYVLLYVLGHGNDVTGPFAIDPVINETDIAQFAINAVNQMDRDNVIDIFEFDFDLSNGWGLDDNPYMNEGGDRDLVYGLEAQELVLNEAYVVLTEQQPNASGSLNLNATEWNDIDRQKFVYIELKNTVPYSVNLDNGVDVDATGDVNTRIDTTDLHDNGVWRLKLEYDVNGTIYEEYLTIRKEQVIPAGDHYVILSSSYFNPGAATPDQWHGEMRVDVNYEDGVNPVDFSDNDPANIIAPKQYGFRFLDLATHTPDIPGVMQSDPSYFIDYDYVLTDNTGTPIGQSGMSGDPAEPHLMGSIPDDPLMGGEDLVADLTTITMTLERRMNTMRGVDPAEMDDLSLSLGAVSDNVWVEVDKFQIEKDSGIFTLDLDDSRAILDSGADVRTDVISKLTAGSPLSRERVEQLDRNDFNVSFDPLTDDVDVSNDLSMVRNTIGGENFHASTDLSTGYTIWQPHFDRDFYSPIELLSVPLYDPTELTDGILGGSNLGLHMDGRNTAGVNFFLDPVTGLAANRWYRLFGYVEIPRYDSNVDDPTITFNANDPDHTRLPGKINWNTVRAPEVLGALMDEIRLFTLDLTPNNSVYLPDANSEAARDWWVQFIQSRDQVWNGVTPGPDPVTGMYLPGMPGSRPFRDFSFVEDGDQSMEHTMLRQLPIDPTRRLFEVGSASDSLDYPIPQRLLAKMVNNSTNRSHVFFVFVQVDFFEAAEQSDGSIRIGGKLDDSPGYRSMFVVDRSKAFETLQGDDFSSDPNDRFTLRFGDDDFDWTDLVLHRLNIK</sequence>
<keyword evidence="1" id="KW-1133">Transmembrane helix</keyword>
<dbReference type="Proteomes" id="UP000317178">
    <property type="component" value="Chromosome"/>
</dbReference>
<name>A0A518CRG4_9PLAN</name>
<gene>
    <name evidence="2" type="ORF">Pla110_35550</name>
</gene>
<dbReference type="OrthoDB" id="219623at2"/>
<proteinExistence type="predicted"/>
<evidence type="ECO:0000313" key="2">
    <source>
        <dbReference type="EMBL" id="QDU81805.1"/>
    </source>
</evidence>
<reference evidence="2 3" key="1">
    <citation type="submission" date="2019-02" db="EMBL/GenBank/DDBJ databases">
        <title>Deep-cultivation of Planctomycetes and their phenomic and genomic characterization uncovers novel biology.</title>
        <authorList>
            <person name="Wiegand S."/>
            <person name="Jogler M."/>
            <person name="Boedeker C."/>
            <person name="Pinto D."/>
            <person name="Vollmers J."/>
            <person name="Rivas-Marin E."/>
            <person name="Kohn T."/>
            <person name="Peeters S.H."/>
            <person name="Heuer A."/>
            <person name="Rast P."/>
            <person name="Oberbeckmann S."/>
            <person name="Bunk B."/>
            <person name="Jeske O."/>
            <person name="Meyerdierks A."/>
            <person name="Storesund J.E."/>
            <person name="Kallscheuer N."/>
            <person name="Luecker S."/>
            <person name="Lage O.M."/>
            <person name="Pohl T."/>
            <person name="Merkel B.J."/>
            <person name="Hornburger P."/>
            <person name="Mueller R.-W."/>
            <person name="Bruemmer F."/>
            <person name="Labrenz M."/>
            <person name="Spormann A.M."/>
            <person name="Op den Camp H."/>
            <person name="Overmann J."/>
            <person name="Amann R."/>
            <person name="Jetten M.S.M."/>
            <person name="Mascher T."/>
            <person name="Medema M.H."/>
            <person name="Devos D.P."/>
            <person name="Kaster A.-K."/>
            <person name="Ovreas L."/>
            <person name="Rohde M."/>
            <person name="Galperin M.Y."/>
            <person name="Jogler C."/>
        </authorList>
    </citation>
    <scope>NUCLEOTIDE SEQUENCE [LARGE SCALE GENOMIC DNA]</scope>
    <source>
        <strain evidence="2 3">Pla110</strain>
    </source>
</reference>
<feature type="transmembrane region" description="Helical" evidence="1">
    <location>
        <begin position="30"/>
        <end position="50"/>
    </location>
</feature>
<keyword evidence="3" id="KW-1185">Reference proteome</keyword>
<accession>A0A518CRG4</accession>
<keyword evidence="1" id="KW-0812">Transmembrane</keyword>
<dbReference type="KEGG" id="plon:Pla110_35550"/>